<dbReference type="InterPro" id="IPR006073">
    <property type="entry name" value="GTP-bd"/>
</dbReference>
<organism evidence="9 10">
    <name type="scientific">Candidatus Uhrbacteria bacterium RIFOXYB2_FULL_45_11</name>
    <dbReference type="NCBI Taxonomy" id="1802421"/>
    <lineage>
        <taxon>Bacteria</taxon>
        <taxon>Candidatus Uhriibacteriota</taxon>
    </lineage>
</organism>
<dbReference type="SUPFAM" id="SSF52540">
    <property type="entry name" value="P-loop containing nucleoside triphosphate hydrolases"/>
    <property type="match status" value="1"/>
</dbReference>
<gene>
    <name evidence="6" type="primary">ychF</name>
    <name evidence="9" type="ORF">A2318_04505</name>
</gene>
<dbReference type="InterPro" id="IPR012675">
    <property type="entry name" value="Beta-grasp_dom_sf"/>
</dbReference>
<evidence type="ECO:0000256" key="5">
    <source>
        <dbReference type="ARBA" id="ARBA00022842"/>
    </source>
</evidence>
<name>A0A1F7W930_9BACT</name>
<sequence length="362" mass="40351">MTQNTMLQVGIVGLPNVGKSTLFKTLTKKQVDCANFPFCTIEPNVGIVEVPDERLKLLATKATSEKILPTAIEFVDIAGLVKGAHKGEGLGNKFLSNIREVDMIIHVVRNFEDTNVHHVEGTIDPLRDVELIEIELAMADISSVEKRLALVQGKMKAGKTKEMEYEESALKKIFEVLEQGKMANSVELTEDEDKTLKDFPMLTRKPILYVVNVDESAASDVNWKSPLGPDRLALPLSIKVESEIMEMPPEEQKEFLEALGLKLSGLDRLIQKCYQLLELITFMTVGPKECRAWTVKKGTKAPQAAGVIHTDFEKAFIRAEIIPWQDFVELGESGARDKGKLRVEGKDYVIQDGDTCHFRVGV</sequence>
<dbReference type="InterPro" id="IPR013029">
    <property type="entry name" value="YchF_C"/>
</dbReference>
<dbReference type="FunFam" id="3.10.20.30:FF:000001">
    <property type="entry name" value="Ribosome-binding ATPase YchF"/>
    <property type="match status" value="1"/>
</dbReference>
<keyword evidence="2" id="KW-0479">Metal-binding</keyword>
<evidence type="ECO:0000256" key="1">
    <source>
        <dbReference type="ARBA" id="ARBA00001946"/>
    </source>
</evidence>
<dbReference type="NCBIfam" id="TIGR00092">
    <property type="entry name" value="redox-regulated ATPase YchF"/>
    <property type="match status" value="1"/>
</dbReference>
<dbReference type="InterPro" id="IPR041706">
    <property type="entry name" value="YchF_N"/>
</dbReference>
<dbReference type="Gene3D" id="1.10.150.300">
    <property type="entry name" value="TGS-like domain"/>
    <property type="match status" value="1"/>
</dbReference>
<dbReference type="HAMAP" id="MF_00944">
    <property type="entry name" value="YchF_OLA1_ATPase"/>
    <property type="match status" value="1"/>
</dbReference>
<dbReference type="STRING" id="1802421.A2318_04505"/>
<keyword evidence="5" id="KW-0460">Magnesium</keyword>
<dbReference type="CDD" id="cd01900">
    <property type="entry name" value="YchF"/>
    <property type="match status" value="1"/>
</dbReference>
<proteinExistence type="inferred from homology"/>
<comment type="caution">
    <text evidence="9">The sequence shown here is derived from an EMBL/GenBank/DDBJ whole genome shotgun (WGS) entry which is preliminary data.</text>
</comment>
<keyword evidence="4 6" id="KW-0067">ATP-binding</keyword>
<dbReference type="PROSITE" id="PS51880">
    <property type="entry name" value="TGS"/>
    <property type="match status" value="1"/>
</dbReference>
<dbReference type="InterPro" id="IPR004095">
    <property type="entry name" value="TGS"/>
</dbReference>
<dbReference type="PROSITE" id="PS51710">
    <property type="entry name" value="G_OBG"/>
    <property type="match status" value="1"/>
</dbReference>
<dbReference type="PRINTS" id="PR00326">
    <property type="entry name" value="GTP1OBG"/>
</dbReference>
<dbReference type="InterPro" id="IPR027417">
    <property type="entry name" value="P-loop_NTPase"/>
</dbReference>
<comment type="similarity">
    <text evidence="6">Belongs to the TRAFAC class OBG-HflX-like GTPase superfamily. OBG GTPase family. YchF/OLA1 subfamily.</text>
</comment>
<evidence type="ECO:0000256" key="2">
    <source>
        <dbReference type="ARBA" id="ARBA00022723"/>
    </source>
</evidence>
<keyword evidence="3 6" id="KW-0547">Nucleotide-binding</keyword>
<dbReference type="GO" id="GO:0005737">
    <property type="term" value="C:cytoplasm"/>
    <property type="evidence" value="ECO:0007669"/>
    <property type="project" value="TreeGrafter"/>
</dbReference>
<evidence type="ECO:0000256" key="4">
    <source>
        <dbReference type="ARBA" id="ARBA00022840"/>
    </source>
</evidence>
<dbReference type="PANTHER" id="PTHR23305">
    <property type="entry name" value="OBG GTPASE FAMILY"/>
    <property type="match status" value="1"/>
</dbReference>
<dbReference type="GO" id="GO:0016887">
    <property type="term" value="F:ATP hydrolysis activity"/>
    <property type="evidence" value="ECO:0007669"/>
    <property type="project" value="UniProtKB-UniRule"/>
</dbReference>
<dbReference type="InterPro" id="IPR031167">
    <property type="entry name" value="G_OBG"/>
</dbReference>
<dbReference type="AlphaFoldDB" id="A0A1F7W930"/>
<comment type="cofactor">
    <cofactor evidence="1">
        <name>Mg(2+)</name>
        <dbReference type="ChEBI" id="CHEBI:18420"/>
    </cofactor>
</comment>
<feature type="binding site" evidence="6">
    <location>
        <begin position="16"/>
        <end position="21"/>
    </location>
    <ligand>
        <name>ATP</name>
        <dbReference type="ChEBI" id="CHEBI:30616"/>
    </ligand>
</feature>
<dbReference type="Gene3D" id="3.40.50.300">
    <property type="entry name" value="P-loop containing nucleotide triphosphate hydrolases"/>
    <property type="match status" value="1"/>
</dbReference>
<evidence type="ECO:0000313" key="10">
    <source>
        <dbReference type="Proteomes" id="UP000177331"/>
    </source>
</evidence>
<accession>A0A1F7W930</accession>
<evidence type="ECO:0000259" key="8">
    <source>
        <dbReference type="PROSITE" id="PS51880"/>
    </source>
</evidence>
<evidence type="ECO:0000259" key="7">
    <source>
        <dbReference type="PROSITE" id="PS51710"/>
    </source>
</evidence>
<dbReference type="InterPro" id="IPR004396">
    <property type="entry name" value="ATPase_YchF/OLA1"/>
</dbReference>
<dbReference type="Proteomes" id="UP000177331">
    <property type="component" value="Unassembled WGS sequence"/>
</dbReference>
<dbReference type="InterPro" id="IPR023192">
    <property type="entry name" value="TGS-like_dom_sf"/>
</dbReference>
<dbReference type="Pfam" id="PF01926">
    <property type="entry name" value="MMR_HSR1"/>
    <property type="match status" value="1"/>
</dbReference>
<protein>
    <recommendedName>
        <fullName evidence="6">Ribosome-binding ATPase YchF</fullName>
    </recommendedName>
</protein>
<dbReference type="Gene3D" id="3.10.20.30">
    <property type="match status" value="1"/>
</dbReference>
<feature type="domain" description="TGS" evidence="8">
    <location>
        <begin position="278"/>
        <end position="360"/>
    </location>
</feature>
<dbReference type="FunFam" id="1.10.150.300:FF:000001">
    <property type="entry name" value="Ribosome-binding ATPase YchF"/>
    <property type="match status" value="1"/>
</dbReference>
<dbReference type="Pfam" id="PF06071">
    <property type="entry name" value="YchF-GTPase_C"/>
    <property type="match status" value="1"/>
</dbReference>
<evidence type="ECO:0000256" key="3">
    <source>
        <dbReference type="ARBA" id="ARBA00022741"/>
    </source>
</evidence>
<dbReference type="GO" id="GO:0005524">
    <property type="term" value="F:ATP binding"/>
    <property type="evidence" value="ECO:0007669"/>
    <property type="project" value="UniProtKB-UniRule"/>
</dbReference>
<dbReference type="PIRSF" id="PIRSF006641">
    <property type="entry name" value="CHP00092"/>
    <property type="match status" value="1"/>
</dbReference>
<feature type="domain" description="OBG-type G" evidence="7">
    <location>
        <begin position="7"/>
        <end position="278"/>
    </location>
</feature>
<dbReference type="CDD" id="cd04867">
    <property type="entry name" value="TGS_YchF_OLA1"/>
    <property type="match status" value="1"/>
</dbReference>
<dbReference type="GO" id="GO:0046872">
    <property type="term" value="F:metal ion binding"/>
    <property type="evidence" value="ECO:0007669"/>
    <property type="project" value="UniProtKB-KW"/>
</dbReference>
<dbReference type="GO" id="GO:0005525">
    <property type="term" value="F:GTP binding"/>
    <property type="evidence" value="ECO:0007669"/>
    <property type="project" value="InterPro"/>
</dbReference>
<dbReference type="SUPFAM" id="SSF81271">
    <property type="entry name" value="TGS-like"/>
    <property type="match status" value="1"/>
</dbReference>
<evidence type="ECO:0000256" key="6">
    <source>
        <dbReference type="HAMAP-Rule" id="MF_00944"/>
    </source>
</evidence>
<reference evidence="9 10" key="1">
    <citation type="journal article" date="2016" name="Nat. Commun.">
        <title>Thousands of microbial genomes shed light on interconnected biogeochemical processes in an aquifer system.</title>
        <authorList>
            <person name="Anantharaman K."/>
            <person name="Brown C.T."/>
            <person name="Hug L.A."/>
            <person name="Sharon I."/>
            <person name="Castelle C.J."/>
            <person name="Probst A.J."/>
            <person name="Thomas B.C."/>
            <person name="Singh A."/>
            <person name="Wilkins M.J."/>
            <person name="Karaoz U."/>
            <person name="Brodie E.L."/>
            <person name="Williams K.H."/>
            <person name="Hubbard S.S."/>
            <person name="Banfield J.F."/>
        </authorList>
    </citation>
    <scope>NUCLEOTIDE SEQUENCE [LARGE SCALE GENOMIC DNA]</scope>
</reference>
<dbReference type="EMBL" id="MGFD01000019">
    <property type="protein sequence ID" value="OGL98707.1"/>
    <property type="molecule type" value="Genomic_DNA"/>
</dbReference>
<dbReference type="InterPro" id="IPR012676">
    <property type="entry name" value="TGS-like"/>
</dbReference>
<comment type="function">
    <text evidence="6">ATPase that binds to both the 70S ribosome and the 50S ribosomal subunit in a nucleotide-independent manner.</text>
</comment>
<dbReference type="GO" id="GO:0043023">
    <property type="term" value="F:ribosomal large subunit binding"/>
    <property type="evidence" value="ECO:0007669"/>
    <property type="project" value="UniProtKB-UniRule"/>
</dbReference>
<dbReference type="PANTHER" id="PTHR23305:SF18">
    <property type="entry name" value="OBG-TYPE G DOMAIN-CONTAINING PROTEIN"/>
    <property type="match status" value="1"/>
</dbReference>
<evidence type="ECO:0000313" key="9">
    <source>
        <dbReference type="EMBL" id="OGL98707.1"/>
    </source>
</evidence>